<dbReference type="RefSeq" id="WP_257092123.1">
    <property type="nucleotide sequence ID" value="NZ_BAAAZK010000002.1"/>
</dbReference>
<comment type="caution">
    <text evidence="1">The sequence shown here is derived from an EMBL/GenBank/DDBJ whole genome shotgun (WGS) entry which is preliminary data.</text>
</comment>
<reference evidence="2" key="1">
    <citation type="journal article" date="2019" name="Int. J. Syst. Evol. Microbiol.">
        <title>The Global Catalogue of Microorganisms (GCM) 10K type strain sequencing project: providing services to taxonomists for standard genome sequencing and annotation.</title>
        <authorList>
            <consortium name="The Broad Institute Genomics Platform"/>
            <consortium name="The Broad Institute Genome Sequencing Center for Infectious Disease"/>
            <person name="Wu L."/>
            <person name="Ma J."/>
        </authorList>
    </citation>
    <scope>NUCLEOTIDE SEQUENCE [LARGE SCALE GENOMIC DNA]</scope>
    <source>
        <strain evidence="2">JCM 16722</strain>
    </source>
</reference>
<evidence type="ECO:0000313" key="1">
    <source>
        <dbReference type="EMBL" id="GAA4167238.1"/>
    </source>
</evidence>
<gene>
    <name evidence="1" type="ORF">GCM10022218_00220</name>
</gene>
<evidence type="ECO:0000313" key="2">
    <source>
        <dbReference type="Proteomes" id="UP001500167"/>
    </source>
</evidence>
<accession>A0ABP7ZPG3</accession>
<name>A0ABP7ZPG3_9SPHI</name>
<dbReference type="Proteomes" id="UP001500167">
    <property type="component" value="Unassembled WGS sequence"/>
</dbReference>
<protein>
    <submittedName>
        <fullName evidence="1">Uncharacterized protein</fullName>
    </submittedName>
</protein>
<dbReference type="EMBL" id="BAAAZK010000002">
    <property type="protein sequence ID" value="GAA4167238.1"/>
    <property type="molecule type" value="Genomic_DNA"/>
</dbReference>
<keyword evidence="2" id="KW-1185">Reference proteome</keyword>
<organism evidence="1 2">
    <name type="scientific">Sphingobacterium ginsenosidimutans</name>
    <dbReference type="NCBI Taxonomy" id="687845"/>
    <lineage>
        <taxon>Bacteria</taxon>
        <taxon>Pseudomonadati</taxon>
        <taxon>Bacteroidota</taxon>
        <taxon>Sphingobacteriia</taxon>
        <taxon>Sphingobacteriales</taxon>
        <taxon>Sphingobacteriaceae</taxon>
        <taxon>Sphingobacterium</taxon>
    </lineage>
</organism>
<proteinExistence type="predicted"/>
<sequence>MDRNFLQNQYNSQIRIIRKIIKSWNLIPGAPSDEFDPLAHKLLKHLSERAYSTKISEIIASDLVIRYGFLNHEIDPESFANEIMDWWYD</sequence>